<accession>A0A5C6DM90</accession>
<dbReference type="Proteomes" id="UP000319143">
    <property type="component" value="Unassembled WGS sequence"/>
</dbReference>
<name>A0A5C6DM90_9BACT</name>
<sequence length="65" mass="7584">MLVRGLMGGRAVFLMPEQLSHPLVSRGVMRKSYSYAPSQSIFWLIRRKRAEPRLEVFWRYGSGVQ</sequence>
<evidence type="ECO:0000313" key="2">
    <source>
        <dbReference type="Proteomes" id="UP000319143"/>
    </source>
</evidence>
<evidence type="ECO:0000313" key="1">
    <source>
        <dbReference type="EMBL" id="TWU37254.1"/>
    </source>
</evidence>
<comment type="caution">
    <text evidence="1">The sequence shown here is derived from an EMBL/GenBank/DDBJ whole genome shotgun (WGS) entry which is preliminary data.</text>
</comment>
<dbReference type="EMBL" id="SJPV01000005">
    <property type="protein sequence ID" value="TWU37254.1"/>
    <property type="molecule type" value="Genomic_DNA"/>
</dbReference>
<organism evidence="1 2">
    <name type="scientific">Novipirellula artificiosorum</name>
    <dbReference type="NCBI Taxonomy" id="2528016"/>
    <lineage>
        <taxon>Bacteria</taxon>
        <taxon>Pseudomonadati</taxon>
        <taxon>Planctomycetota</taxon>
        <taxon>Planctomycetia</taxon>
        <taxon>Pirellulales</taxon>
        <taxon>Pirellulaceae</taxon>
        <taxon>Novipirellula</taxon>
    </lineage>
</organism>
<keyword evidence="2" id="KW-1185">Reference proteome</keyword>
<dbReference type="AlphaFoldDB" id="A0A5C6DM90"/>
<evidence type="ECO:0008006" key="3">
    <source>
        <dbReference type="Google" id="ProtNLM"/>
    </source>
</evidence>
<reference evidence="1 2" key="1">
    <citation type="submission" date="2019-02" db="EMBL/GenBank/DDBJ databases">
        <title>Deep-cultivation of Planctomycetes and their phenomic and genomic characterization uncovers novel biology.</title>
        <authorList>
            <person name="Wiegand S."/>
            <person name="Jogler M."/>
            <person name="Boedeker C."/>
            <person name="Pinto D."/>
            <person name="Vollmers J."/>
            <person name="Rivas-Marin E."/>
            <person name="Kohn T."/>
            <person name="Peeters S.H."/>
            <person name="Heuer A."/>
            <person name="Rast P."/>
            <person name="Oberbeckmann S."/>
            <person name="Bunk B."/>
            <person name="Jeske O."/>
            <person name="Meyerdierks A."/>
            <person name="Storesund J.E."/>
            <person name="Kallscheuer N."/>
            <person name="Luecker S."/>
            <person name="Lage O.M."/>
            <person name="Pohl T."/>
            <person name="Merkel B.J."/>
            <person name="Hornburger P."/>
            <person name="Mueller R.-W."/>
            <person name="Bruemmer F."/>
            <person name="Labrenz M."/>
            <person name="Spormann A.M."/>
            <person name="Op Den Camp H."/>
            <person name="Overmann J."/>
            <person name="Amann R."/>
            <person name="Jetten M.S.M."/>
            <person name="Mascher T."/>
            <person name="Medema M.H."/>
            <person name="Devos D.P."/>
            <person name="Kaster A.-K."/>
            <person name="Ovreas L."/>
            <person name="Rohde M."/>
            <person name="Galperin M.Y."/>
            <person name="Jogler C."/>
        </authorList>
    </citation>
    <scope>NUCLEOTIDE SEQUENCE [LARGE SCALE GENOMIC DNA]</scope>
    <source>
        <strain evidence="1 2">Poly41</strain>
    </source>
</reference>
<proteinExistence type="predicted"/>
<protein>
    <recommendedName>
        <fullName evidence="3">LysR substrate binding domain protein</fullName>
    </recommendedName>
</protein>
<gene>
    <name evidence="1" type="ORF">Poly41_33830</name>
</gene>